<sequence>MDDENVEQLIEDQEMVEVNDENNNKENFKFNKEYLNLRVTVDNDYSRNGKDLESWETADDMTEETNNQPASILVRNKIKNQVQGFLILPSLNQCHQLQKDNYNDTALEVIDLTKPTTFSYYIQPGFSTQVDPANFNFSRQQQQSFCDANLSQQASSVESYGKQIVFYKAKIKSK</sequence>
<dbReference type="Proteomes" id="UP000683360">
    <property type="component" value="Unassembled WGS sequence"/>
</dbReference>
<accession>A0A8S3UZ18</accession>
<proteinExistence type="predicted"/>
<comment type="caution">
    <text evidence="1">The sequence shown here is derived from an EMBL/GenBank/DDBJ whole genome shotgun (WGS) entry which is preliminary data.</text>
</comment>
<name>A0A8S3UZ18_MYTED</name>
<dbReference type="AlphaFoldDB" id="A0A8S3UZ18"/>
<gene>
    <name evidence="1" type="ORF">MEDL_59745</name>
</gene>
<evidence type="ECO:0000313" key="1">
    <source>
        <dbReference type="EMBL" id="CAG2247848.1"/>
    </source>
</evidence>
<evidence type="ECO:0000313" key="2">
    <source>
        <dbReference type="Proteomes" id="UP000683360"/>
    </source>
</evidence>
<keyword evidence="2" id="KW-1185">Reference proteome</keyword>
<dbReference type="EMBL" id="CAJPWZ010002916">
    <property type="protein sequence ID" value="CAG2247848.1"/>
    <property type="molecule type" value="Genomic_DNA"/>
</dbReference>
<protein>
    <submittedName>
        <fullName evidence="1">Uncharacterized protein</fullName>
    </submittedName>
</protein>
<organism evidence="1 2">
    <name type="scientific">Mytilus edulis</name>
    <name type="common">Blue mussel</name>
    <dbReference type="NCBI Taxonomy" id="6550"/>
    <lineage>
        <taxon>Eukaryota</taxon>
        <taxon>Metazoa</taxon>
        <taxon>Spiralia</taxon>
        <taxon>Lophotrochozoa</taxon>
        <taxon>Mollusca</taxon>
        <taxon>Bivalvia</taxon>
        <taxon>Autobranchia</taxon>
        <taxon>Pteriomorphia</taxon>
        <taxon>Mytilida</taxon>
        <taxon>Mytiloidea</taxon>
        <taxon>Mytilidae</taxon>
        <taxon>Mytilinae</taxon>
        <taxon>Mytilus</taxon>
    </lineage>
</organism>
<reference evidence="1" key="1">
    <citation type="submission" date="2021-03" db="EMBL/GenBank/DDBJ databases">
        <authorList>
            <person name="Bekaert M."/>
        </authorList>
    </citation>
    <scope>NUCLEOTIDE SEQUENCE</scope>
</reference>